<accession>A0A9W8II36</accession>
<keyword evidence="2 6" id="KW-0547">Nucleotide-binding</keyword>
<dbReference type="InterPro" id="IPR000375">
    <property type="entry name" value="Dynamin_stalk"/>
</dbReference>
<dbReference type="GO" id="GO:0005737">
    <property type="term" value="C:cytoplasm"/>
    <property type="evidence" value="ECO:0007669"/>
    <property type="project" value="TreeGrafter"/>
</dbReference>
<dbReference type="Pfam" id="PF00350">
    <property type="entry name" value="Dynamin_N"/>
    <property type="match status" value="1"/>
</dbReference>
<feature type="compositionally biased region" description="Polar residues" evidence="7">
    <location>
        <begin position="1089"/>
        <end position="1098"/>
    </location>
</feature>
<sequence>MQLAGIRKLLSATAAGPTLRWNHTTVHSIPARPLVYRSTFQTQPRSSALNSLYTQHAGYRTVPSRLATGSAPLFAAMARPPLGRSFAGRRFLAAATTMRYYVPGVGPVIKRLVNGKLLMSLLSSIFSIARAGLRLPVMLLTSAIASLAYIEYKLSQMNAPDWVTGGLGQARGWLESLHIPDWLRTASSDSEKDRAEVDKAVGSRDSWGTGVGSSGSGYNDPVSGGGGSPSPVPPPTGGYYTSPDSDPSSQEIEYREQPSAQQQTPRRDSPSDDNELMELTKKLLEIQTILKTVKPSESADDNGDETRHSSALQLPSIVVIGSQSSGKSSVLEAIVGQEFLPKGSNMVTRRPIELTLINTPESTEEYGEFPQLGLGRIDDFRHIQRTLHDLNMAVPETECVSDKPIELRIYSPHVPDLRLVDLPGYIQVVNRKQPPVLRQKIRDLCEGYLKQPNIILAVCAADVDLANSEALKASRRNDPMGTRTIGVITKVDMAEPDMAVHMLTQNDYPLHLGYIGVVCKPVKEKAGRTSHEILLSESQYFGRHAEFQQPGLQVGVGTLRRKLVRVLEESMRRSLSSLVDAVRSELEETRYQIKVQYNDERVSPESYMAESLDSLKQRFKAFQQQFGKPQLRAEVQRWLESRVMDVCAELYWSNPAIGELSNHVTRSRAAGWLADIRTKSAQVATTAANIVSELLAADTAKEQKGPQLNKVSAGEPTARQSSSVSGGKGKGGNNGQAASEWSDEDDAYWDHQLDRASALLTKSGVGRWTTQMVVDLLMNNVTSMIDAEPFVHHPETREMVLSFSQAILRSKYHSTVDQVENTIKPFKYEVEVEQHEWAKAQKRSGALIENEIRLCRQALTKLRSSTPKKQLQQAMQFVAMADKRGLDPIAVQVELARRNAEHSTTSPEQPPKPETSAAEPATQTSAQSTSGNGESDNDALDDIHYAQYSPRLLRRAQQVLMIQDRLSILHLRRKALSSSTCGAVENKRFCPEIFLDVVAEKLAYNAVMFINFELLQDFFFQFPRELDSNLYYGKSAQQIRDFASQNPRIGKQLVLLERRMRLELVMSRLQDLVRQQVATETGGHGRRSVATQTRDSPFNSIRSNSDNSRRSYSGF</sequence>
<dbReference type="PANTHER" id="PTHR11566">
    <property type="entry name" value="DYNAMIN"/>
    <property type="match status" value="1"/>
</dbReference>
<dbReference type="AlphaFoldDB" id="A0A9W8II36"/>
<evidence type="ECO:0000256" key="2">
    <source>
        <dbReference type="ARBA" id="ARBA00022741"/>
    </source>
</evidence>
<dbReference type="SMART" id="SM00053">
    <property type="entry name" value="DYNc"/>
    <property type="match status" value="1"/>
</dbReference>
<dbReference type="GO" id="GO:0005874">
    <property type="term" value="C:microtubule"/>
    <property type="evidence" value="ECO:0007669"/>
    <property type="project" value="TreeGrafter"/>
</dbReference>
<evidence type="ECO:0000259" key="8">
    <source>
        <dbReference type="PROSITE" id="PS51388"/>
    </source>
</evidence>
<protein>
    <recommendedName>
        <fullName evidence="1">dynamin GTPase</fullName>
        <ecNumber evidence="1">3.6.5.5</ecNumber>
    </recommendedName>
</protein>
<feature type="compositionally biased region" description="Basic and acidic residues" evidence="7">
    <location>
        <begin position="189"/>
        <end position="202"/>
    </location>
</feature>
<dbReference type="Pfam" id="PF24550">
    <property type="entry name" value="LIS_MGM1"/>
    <property type="match status" value="1"/>
</dbReference>
<dbReference type="InterPro" id="IPR001401">
    <property type="entry name" value="Dynamin_GTPase"/>
</dbReference>
<evidence type="ECO:0000256" key="7">
    <source>
        <dbReference type="SAM" id="MobiDB-lite"/>
    </source>
</evidence>
<name>A0A9W8II36_9FUNG</name>
<feature type="region of interest" description="Disordered" evidence="7">
    <location>
        <begin position="898"/>
        <end position="939"/>
    </location>
</feature>
<evidence type="ECO:0000259" key="9">
    <source>
        <dbReference type="PROSITE" id="PS51718"/>
    </source>
</evidence>
<dbReference type="GO" id="GO:0031623">
    <property type="term" value="P:receptor internalization"/>
    <property type="evidence" value="ECO:0007669"/>
    <property type="project" value="TreeGrafter"/>
</dbReference>
<dbReference type="InterPro" id="IPR027417">
    <property type="entry name" value="P-loop_NTPase"/>
</dbReference>
<keyword evidence="3" id="KW-0378">Hydrolase</keyword>
<comment type="catalytic activity">
    <reaction evidence="5">
        <text>GTP + H2O = GDP + phosphate + H(+)</text>
        <dbReference type="Rhea" id="RHEA:19669"/>
        <dbReference type="ChEBI" id="CHEBI:15377"/>
        <dbReference type="ChEBI" id="CHEBI:15378"/>
        <dbReference type="ChEBI" id="CHEBI:37565"/>
        <dbReference type="ChEBI" id="CHEBI:43474"/>
        <dbReference type="ChEBI" id="CHEBI:58189"/>
        <dbReference type="EC" id="3.6.5.5"/>
    </reaction>
</comment>
<comment type="caution">
    <text evidence="10">The sequence shown here is derived from an EMBL/GenBank/DDBJ whole genome shotgun (WGS) entry which is preliminary data.</text>
</comment>
<evidence type="ECO:0000256" key="6">
    <source>
        <dbReference type="RuleBase" id="RU003932"/>
    </source>
</evidence>
<dbReference type="InterPro" id="IPR030381">
    <property type="entry name" value="G_DYNAMIN_dom"/>
</dbReference>
<feature type="region of interest" description="Disordered" evidence="7">
    <location>
        <begin position="1080"/>
        <end position="1115"/>
    </location>
</feature>
<evidence type="ECO:0000313" key="11">
    <source>
        <dbReference type="Proteomes" id="UP001140074"/>
    </source>
</evidence>
<evidence type="ECO:0000256" key="1">
    <source>
        <dbReference type="ARBA" id="ARBA00011980"/>
    </source>
</evidence>
<dbReference type="InterPro" id="IPR045063">
    <property type="entry name" value="Dynamin_N"/>
</dbReference>
<feature type="domain" description="Dynamin-type G" evidence="9">
    <location>
        <begin position="311"/>
        <end position="576"/>
    </location>
</feature>
<organism evidence="10 11">
    <name type="scientific">Coemansia aciculifera</name>
    <dbReference type="NCBI Taxonomy" id="417176"/>
    <lineage>
        <taxon>Eukaryota</taxon>
        <taxon>Fungi</taxon>
        <taxon>Fungi incertae sedis</taxon>
        <taxon>Zoopagomycota</taxon>
        <taxon>Kickxellomycotina</taxon>
        <taxon>Kickxellomycetes</taxon>
        <taxon>Kickxellales</taxon>
        <taxon>Kickxellaceae</taxon>
        <taxon>Coemansia</taxon>
    </lineage>
</organism>
<feature type="region of interest" description="Disordered" evidence="7">
    <location>
        <begin position="187"/>
        <end position="273"/>
    </location>
</feature>
<dbReference type="CDD" id="cd08771">
    <property type="entry name" value="DLP_1"/>
    <property type="match status" value="1"/>
</dbReference>
<dbReference type="EC" id="3.6.5.5" evidence="1"/>
<evidence type="ECO:0000256" key="4">
    <source>
        <dbReference type="ARBA" id="ARBA00023134"/>
    </source>
</evidence>
<evidence type="ECO:0000313" key="10">
    <source>
        <dbReference type="EMBL" id="KAJ2862154.1"/>
    </source>
</evidence>
<dbReference type="Pfam" id="PF01031">
    <property type="entry name" value="Dynamin_M"/>
    <property type="match status" value="1"/>
</dbReference>
<keyword evidence="4 6" id="KW-0342">GTP-binding</keyword>
<dbReference type="InterPro" id="IPR019762">
    <property type="entry name" value="Dynamin_GTPase_CS"/>
</dbReference>
<proteinExistence type="inferred from homology"/>
<dbReference type="InterPro" id="IPR020850">
    <property type="entry name" value="GED_dom"/>
</dbReference>
<evidence type="ECO:0000256" key="5">
    <source>
        <dbReference type="ARBA" id="ARBA00048040"/>
    </source>
</evidence>
<dbReference type="GO" id="GO:0003924">
    <property type="term" value="F:GTPase activity"/>
    <property type="evidence" value="ECO:0007669"/>
    <property type="project" value="InterPro"/>
</dbReference>
<dbReference type="PANTHER" id="PTHR11566:SF212">
    <property type="entry name" value="DYNAMIN"/>
    <property type="match status" value="1"/>
</dbReference>
<dbReference type="Gene3D" id="3.40.50.300">
    <property type="entry name" value="P-loop containing nucleotide triphosphate hydrolases"/>
    <property type="match status" value="1"/>
</dbReference>
<dbReference type="InterPro" id="IPR022812">
    <property type="entry name" value="Dynamin"/>
</dbReference>
<dbReference type="InterPro" id="IPR056495">
    <property type="entry name" value="LIS_MGM1"/>
</dbReference>
<dbReference type="PROSITE" id="PS51388">
    <property type="entry name" value="GED"/>
    <property type="match status" value="1"/>
</dbReference>
<dbReference type="EMBL" id="JANBUY010000183">
    <property type="protein sequence ID" value="KAJ2862154.1"/>
    <property type="molecule type" value="Genomic_DNA"/>
</dbReference>
<feature type="region of interest" description="Disordered" evidence="7">
    <location>
        <begin position="701"/>
        <end position="742"/>
    </location>
</feature>
<evidence type="ECO:0000256" key="3">
    <source>
        <dbReference type="ARBA" id="ARBA00022801"/>
    </source>
</evidence>
<dbReference type="GO" id="GO:0008017">
    <property type="term" value="F:microtubule binding"/>
    <property type="evidence" value="ECO:0007669"/>
    <property type="project" value="TreeGrafter"/>
</dbReference>
<gene>
    <name evidence="10" type="primary">msp1</name>
    <name evidence="10" type="ORF">GGH94_004451</name>
</gene>
<keyword evidence="11" id="KW-1185">Reference proteome</keyword>
<comment type="similarity">
    <text evidence="6">Belongs to the TRAFAC class dynamin-like GTPase superfamily. Dynamin/Fzo/YdjA family.</text>
</comment>
<dbReference type="Proteomes" id="UP001140074">
    <property type="component" value="Unassembled WGS sequence"/>
</dbReference>
<feature type="compositionally biased region" description="Polar residues" evidence="7">
    <location>
        <begin position="921"/>
        <end position="934"/>
    </location>
</feature>
<feature type="domain" description="GED" evidence="8">
    <location>
        <begin position="984"/>
        <end position="1077"/>
    </location>
</feature>
<reference evidence="10" key="1">
    <citation type="submission" date="2022-07" db="EMBL/GenBank/DDBJ databases">
        <title>Phylogenomic reconstructions and comparative analyses of Kickxellomycotina fungi.</title>
        <authorList>
            <person name="Reynolds N.K."/>
            <person name="Stajich J.E."/>
            <person name="Barry K."/>
            <person name="Grigoriev I.V."/>
            <person name="Crous P."/>
            <person name="Smith M.E."/>
        </authorList>
    </citation>
    <scope>NUCLEOTIDE SEQUENCE</scope>
    <source>
        <strain evidence="10">RSA 476</strain>
    </source>
</reference>
<dbReference type="GO" id="GO:0005525">
    <property type="term" value="F:GTP binding"/>
    <property type="evidence" value="ECO:0007669"/>
    <property type="project" value="UniProtKB-KW"/>
</dbReference>
<feature type="compositionally biased region" description="Low complexity" evidence="7">
    <location>
        <begin position="1099"/>
        <end position="1115"/>
    </location>
</feature>
<dbReference type="SUPFAM" id="SSF52540">
    <property type="entry name" value="P-loop containing nucleoside triphosphate hydrolases"/>
    <property type="match status" value="1"/>
</dbReference>
<dbReference type="PROSITE" id="PS51718">
    <property type="entry name" value="G_DYNAMIN_2"/>
    <property type="match status" value="1"/>
</dbReference>
<dbReference type="PROSITE" id="PS00410">
    <property type="entry name" value="G_DYNAMIN_1"/>
    <property type="match status" value="1"/>
</dbReference>
<dbReference type="GO" id="GO:0005886">
    <property type="term" value="C:plasma membrane"/>
    <property type="evidence" value="ECO:0007669"/>
    <property type="project" value="TreeGrafter"/>
</dbReference>
<dbReference type="PRINTS" id="PR00195">
    <property type="entry name" value="DYNAMIN"/>
</dbReference>